<protein>
    <submittedName>
        <fullName evidence="4">DEBR0S2_00606g1_1</fullName>
    </submittedName>
</protein>
<evidence type="ECO:0000313" key="3">
    <source>
        <dbReference type="EMBL" id="KAF6007565.1"/>
    </source>
</evidence>
<accession>A0A7D9GYB2</accession>
<dbReference type="Proteomes" id="UP000478008">
    <property type="component" value="Unassembled WGS sequence"/>
</dbReference>
<dbReference type="Gene3D" id="2.60.120.260">
    <property type="entry name" value="Galactose-binding domain-like"/>
    <property type="match status" value="1"/>
</dbReference>
<dbReference type="SUPFAM" id="SSF53474">
    <property type="entry name" value="alpha/beta-Hydrolases"/>
    <property type="match status" value="1"/>
</dbReference>
<keyword evidence="1" id="KW-0378">Hydrolase</keyword>
<dbReference type="InterPro" id="IPR000383">
    <property type="entry name" value="Xaa-Pro-like_dom"/>
</dbReference>
<feature type="domain" description="Xaa-Pro dipeptidyl-peptidase C-terminal" evidence="2">
    <location>
        <begin position="306"/>
        <end position="564"/>
    </location>
</feature>
<sequence length="696" mass="79816">MRQPKADQETVCVDEKDLPYEIVKIHDIWITAKDGVKLQGHLWIPKKAWEDESGSIKLGTIVEYIPYRTDVTIVRDSIRHPYFAGNGFASLRIDMRGCSSSDGILYDEYLEQEQQDALDAFDWITKQKWSNGNIGIFGKSWGGFNSLQIAAKQHPALKTAIPLMFTDDRYSDDVHYRGGCMLASDMLWWGTTMLCYSPRPQDPLIVGSEWKKNWLQRLNIKPMLFNWIEHQTRDSFWKHGSVCEDYSKVDIPVLAFGGWRDGYTTPVFRLAKNLGDHISSVIGPWVHEFPEVATPGPKVGFQQLALNWFQKYLYPEKKEFQEFQMPRLTAYVQEPSNINDSYSSRDGRWVSKNEKAAKKYRKFVLTDKQSLCEKPEEGSADEIGVSFKGTLSHGMHRGNWCPFGMEGDFPSDQRYEDGKCCCFDSGVIQQRMELLGEPVLQASVSSDKKLAHLCASLIDIYPDGGEHILISWGNLNLTHRKSHEYPEYLTPGEVYDVKVPLDVVGTVIEKGHKLRLALSTVSWPSAWPTPEIPTLTLHKATLLLPELDASTVVKTPDLRTPSVVKRTVKVKPILPENRVKTVTYDAAKDEWVLVDVQDGGENQIDHYDELSGTYYGEYNKNIWRVKPLDPLTAYNECIYNCHLGRKRDNWDIKMETKAVMTCDSENFYVTAEIKAWDQKLEVFSKEWKETIKRQFT</sequence>
<evidence type="ECO:0000259" key="2">
    <source>
        <dbReference type="SMART" id="SM00939"/>
    </source>
</evidence>
<dbReference type="GO" id="GO:0008239">
    <property type="term" value="F:dipeptidyl-peptidase activity"/>
    <property type="evidence" value="ECO:0007669"/>
    <property type="project" value="InterPro"/>
</dbReference>
<organism evidence="4 5">
    <name type="scientific">Dekkera bruxellensis</name>
    <name type="common">Brettanomyces custersii</name>
    <dbReference type="NCBI Taxonomy" id="5007"/>
    <lineage>
        <taxon>Eukaryota</taxon>
        <taxon>Fungi</taxon>
        <taxon>Dikarya</taxon>
        <taxon>Ascomycota</taxon>
        <taxon>Saccharomycotina</taxon>
        <taxon>Pichiomycetes</taxon>
        <taxon>Pichiales</taxon>
        <taxon>Pichiaceae</taxon>
        <taxon>Brettanomyces</taxon>
    </lineage>
</organism>
<keyword evidence="5" id="KW-1185">Reference proteome</keyword>
<reference evidence="3 6" key="2">
    <citation type="journal article" date="2020" name="Appl. Microbiol. Biotechnol.">
        <title>Targeted gene deletion in Brettanomyces bruxellensis with an expression-free CRISPR-Cas9 system.</title>
        <authorList>
            <person name="Varela C."/>
            <person name="Bartel C."/>
            <person name="Onetto C."/>
            <person name="Borneman A."/>
        </authorList>
    </citation>
    <scope>NUCLEOTIDE SEQUENCE [LARGE SCALE GENOMIC DNA]</scope>
    <source>
        <strain evidence="3 6">AWRI1613</strain>
    </source>
</reference>
<dbReference type="Gene3D" id="3.40.50.1820">
    <property type="entry name" value="alpha/beta hydrolase"/>
    <property type="match status" value="1"/>
</dbReference>
<dbReference type="InterPro" id="IPR005674">
    <property type="entry name" value="CocE/Ser_esterase"/>
</dbReference>
<dbReference type="EMBL" id="JABCYN010000041">
    <property type="protein sequence ID" value="KAF6007565.1"/>
    <property type="molecule type" value="Genomic_DNA"/>
</dbReference>
<dbReference type="Pfam" id="PF08530">
    <property type="entry name" value="PepX_C"/>
    <property type="match status" value="1"/>
</dbReference>
<evidence type="ECO:0000256" key="1">
    <source>
        <dbReference type="ARBA" id="ARBA00022801"/>
    </source>
</evidence>
<proteinExistence type="predicted"/>
<dbReference type="InterPro" id="IPR008979">
    <property type="entry name" value="Galactose-bd-like_sf"/>
</dbReference>
<dbReference type="EMBL" id="CABFWN010000002">
    <property type="protein sequence ID" value="VUG17181.1"/>
    <property type="molecule type" value="Genomic_DNA"/>
</dbReference>
<evidence type="ECO:0000313" key="4">
    <source>
        <dbReference type="EMBL" id="VUG17181.1"/>
    </source>
</evidence>
<dbReference type="SUPFAM" id="SSF49785">
    <property type="entry name" value="Galactose-binding domain-like"/>
    <property type="match status" value="1"/>
</dbReference>
<evidence type="ECO:0000313" key="6">
    <source>
        <dbReference type="Proteomes" id="UP000568158"/>
    </source>
</evidence>
<dbReference type="NCBIfam" id="TIGR00976">
    <property type="entry name" value="CocE_NonD"/>
    <property type="match status" value="1"/>
</dbReference>
<reference evidence="4 5" key="1">
    <citation type="submission" date="2019-07" db="EMBL/GenBank/DDBJ databases">
        <authorList>
            <person name="Friedrich A."/>
            <person name="Schacherer J."/>
        </authorList>
    </citation>
    <scope>NUCLEOTIDE SEQUENCE [LARGE SCALE GENOMIC DNA]</scope>
</reference>
<dbReference type="PANTHER" id="PTHR43056">
    <property type="entry name" value="PEPTIDASE S9 PROLYL OLIGOPEPTIDASE"/>
    <property type="match status" value="1"/>
</dbReference>
<dbReference type="Pfam" id="PF02129">
    <property type="entry name" value="Peptidase_S15"/>
    <property type="match status" value="1"/>
</dbReference>
<dbReference type="InterPro" id="IPR050585">
    <property type="entry name" value="Xaa-Pro_dipeptidyl-ppase/CocE"/>
</dbReference>
<dbReference type="Proteomes" id="UP000568158">
    <property type="component" value="Unassembled WGS sequence"/>
</dbReference>
<dbReference type="Gene3D" id="1.10.3020.10">
    <property type="entry name" value="alpha-amino acid ester hydrolase ( Helical cap domain)"/>
    <property type="match status" value="1"/>
</dbReference>
<gene>
    <name evidence="4" type="ORF">DEBR0S2_00606G</name>
    <name evidence="3" type="ORF">HII12_004455</name>
</gene>
<dbReference type="InterPro" id="IPR029058">
    <property type="entry name" value="AB_hydrolase_fold"/>
</dbReference>
<dbReference type="SMART" id="SM00939">
    <property type="entry name" value="PepX_C"/>
    <property type="match status" value="1"/>
</dbReference>
<dbReference type="PANTHER" id="PTHR43056:SF10">
    <property type="entry name" value="COCE_NOND FAMILY, PUTATIVE (AFU_ORTHOLOGUE AFUA_7G00600)-RELATED"/>
    <property type="match status" value="1"/>
</dbReference>
<dbReference type="AlphaFoldDB" id="A0A7D9GYB2"/>
<dbReference type="InterPro" id="IPR013736">
    <property type="entry name" value="Xaa-Pro_dipept_C"/>
</dbReference>
<name>A0A7D9GYB2_DEKBR</name>
<evidence type="ECO:0000313" key="5">
    <source>
        <dbReference type="Proteomes" id="UP000478008"/>
    </source>
</evidence>